<keyword evidence="3" id="KW-0328">Glycosyltransferase</keyword>
<evidence type="ECO:0000313" key="5">
    <source>
        <dbReference type="EMBL" id="WVZ83557.1"/>
    </source>
</evidence>
<evidence type="ECO:0000256" key="1">
    <source>
        <dbReference type="ARBA" id="ARBA00009995"/>
    </source>
</evidence>
<organism evidence="5 6">
    <name type="scientific">Paspalum notatum var. saurae</name>
    <dbReference type="NCBI Taxonomy" id="547442"/>
    <lineage>
        <taxon>Eukaryota</taxon>
        <taxon>Viridiplantae</taxon>
        <taxon>Streptophyta</taxon>
        <taxon>Embryophyta</taxon>
        <taxon>Tracheophyta</taxon>
        <taxon>Spermatophyta</taxon>
        <taxon>Magnoliopsida</taxon>
        <taxon>Liliopsida</taxon>
        <taxon>Poales</taxon>
        <taxon>Poaceae</taxon>
        <taxon>PACMAD clade</taxon>
        <taxon>Panicoideae</taxon>
        <taxon>Andropogonodae</taxon>
        <taxon>Paspaleae</taxon>
        <taxon>Paspalinae</taxon>
        <taxon>Paspalum</taxon>
    </lineage>
</organism>
<evidence type="ECO:0000313" key="6">
    <source>
        <dbReference type="Proteomes" id="UP001341281"/>
    </source>
</evidence>
<accession>A0AAQ3U444</accession>
<reference evidence="5 6" key="1">
    <citation type="submission" date="2024-02" db="EMBL/GenBank/DDBJ databases">
        <title>High-quality chromosome-scale genome assembly of Pensacola bahiagrass (Paspalum notatum Flugge var. saurae).</title>
        <authorList>
            <person name="Vega J.M."/>
            <person name="Podio M."/>
            <person name="Orjuela J."/>
            <person name="Siena L.A."/>
            <person name="Pessino S.C."/>
            <person name="Combes M.C."/>
            <person name="Mariac C."/>
            <person name="Albertini E."/>
            <person name="Pupilli F."/>
            <person name="Ortiz J.P.A."/>
            <person name="Leblanc O."/>
        </authorList>
    </citation>
    <scope>NUCLEOTIDE SEQUENCE [LARGE SCALE GENOMIC DNA]</scope>
    <source>
        <strain evidence="5">R1</strain>
        <tissue evidence="5">Leaf</tissue>
    </source>
</reference>
<evidence type="ECO:0000256" key="4">
    <source>
        <dbReference type="RuleBase" id="RU362057"/>
    </source>
</evidence>
<evidence type="ECO:0000256" key="3">
    <source>
        <dbReference type="RuleBase" id="RU003718"/>
    </source>
</evidence>
<evidence type="ECO:0000256" key="2">
    <source>
        <dbReference type="ARBA" id="ARBA00022679"/>
    </source>
</evidence>
<dbReference type="Proteomes" id="UP001341281">
    <property type="component" value="Chromosome 07"/>
</dbReference>
<keyword evidence="6" id="KW-1185">Reference proteome</keyword>
<dbReference type="FunFam" id="3.40.50.2000:FF:000020">
    <property type="entry name" value="Glycosyltransferase"/>
    <property type="match status" value="1"/>
</dbReference>
<keyword evidence="2 3" id="KW-0808">Transferase</keyword>
<dbReference type="EC" id="2.4.1.-" evidence="4"/>
<dbReference type="InterPro" id="IPR035595">
    <property type="entry name" value="UDP_glycos_trans_CS"/>
</dbReference>
<dbReference type="SUPFAM" id="SSF53756">
    <property type="entry name" value="UDP-Glycosyltransferase/glycogen phosphorylase"/>
    <property type="match status" value="1"/>
</dbReference>
<dbReference type="GO" id="GO:0035251">
    <property type="term" value="F:UDP-glucosyltransferase activity"/>
    <property type="evidence" value="ECO:0007669"/>
    <property type="project" value="InterPro"/>
</dbReference>
<comment type="similarity">
    <text evidence="1 3">Belongs to the UDP-glycosyltransferase family.</text>
</comment>
<sequence length="472" mass="51555">MGKKTIVLYPFLGVGHLNPMVELAKAILRHGLGVLIAVVDAPDTNAVSAAAVARLAAANPTIAFRLLPVPASPDAGAHPVQRSLDTLRLANPGLRDLLLSLHHGPGELALLLDMFCVDALDVAAELRVPAYFFFPSAASNLAVFLNLPYYYPTVPSFRETAKDKNALVRCYPGMPPIRAADMLLMVQDKESDAARVRLYQFRRMAEGRGVLVNSFDWLEPAALKALRSGACVPAGPTPAVYCIGPLVNRGGSHGERGGAAEKPHECLAWLDAQPRRSVVFLCFGSLGAFSSAQLREIARGLETSGHRFLWAVRSPPEEQSQFPEPDLERLLPAGFLERTRSRGMVLKNWAPQSEVVQHEAVAAFVTHCGWNSTLEAIMSGLPMICWPLYAEQSMNKAFMVEEMRIAVEMEGYEEFVTAEEVEAKVRLVMDTEKGKMLRERLAVAKEKAVEAINEGGSSEAAFTDFLRDFGAE</sequence>
<name>A0AAQ3U444_PASNO</name>
<dbReference type="InterPro" id="IPR002213">
    <property type="entry name" value="UDP_glucos_trans"/>
</dbReference>
<proteinExistence type="inferred from homology"/>
<dbReference type="FunFam" id="3.40.50.2000:FF:000082">
    <property type="entry name" value="Glycosyltransferase"/>
    <property type="match status" value="1"/>
</dbReference>
<dbReference type="PANTHER" id="PTHR48048:SF44">
    <property type="entry name" value="GLYCOSYLTRANSFERASE"/>
    <property type="match status" value="1"/>
</dbReference>
<dbReference type="CDD" id="cd03784">
    <property type="entry name" value="GT1_Gtf-like"/>
    <property type="match status" value="1"/>
</dbReference>
<dbReference type="InterPro" id="IPR050481">
    <property type="entry name" value="UDP-glycosyltransf_plant"/>
</dbReference>
<dbReference type="PROSITE" id="PS00375">
    <property type="entry name" value="UDPGT"/>
    <property type="match status" value="1"/>
</dbReference>
<dbReference type="Gene3D" id="3.40.50.2000">
    <property type="entry name" value="Glycogen Phosphorylase B"/>
    <property type="match status" value="2"/>
</dbReference>
<dbReference type="AlphaFoldDB" id="A0AAQ3U444"/>
<dbReference type="EMBL" id="CP144751">
    <property type="protein sequence ID" value="WVZ83557.1"/>
    <property type="molecule type" value="Genomic_DNA"/>
</dbReference>
<protein>
    <recommendedName>
        <fullName evidence="4">Glycosyltransferase</fullName>
        <ecNumber evidence="4">2.4.1.-</ecNumber>
    </recommendedName>
</protein>
<dbReference type="Pfam" id="PF00201">
    <property type="entry name" value="UDPGT"/>
    <property type="match status" value="1"/>
</dbReference>
<dbReference type="PANTHER" id="PTHR48048">
    <property type="entry name" value="GLYCOSYLTRANSFERASE"/>
    <property type="match status" value="1"/>
</dbReference>
<gene>
    <name evidence="5" type="ORF">U9M48_030691</name>
</gene>